<evidence type="ECO:0000256" key="2">
    <source>
        <dbReference type="ARBA" id="ARBA00022833"/>
    </source>
</evidence>
<name>A0AAF0IW36_9BASI</name>
<protein>
    <submittedName>
        <fullName evidence="4">Cytochrome c oxidase subunit 4</fullName>
    </submittedName>
</protein>
<dbReference type="InterPro" id="IPR036972">
    <property type="entry name" value="Cyt_c_oxidase_su5b_sf"/>
</dbReference>
<evidence type="ECO:0000256" key="3">
    <source>
        <dbReference type="SAM" id="MobiDB-lite"/>
    </source>
</evidence>
<dbReference type="PROSITE" id="PS51359">
    <property type="entry name" value="COX5B_2"/>
    <property type="match status" value="1"/>
</dbReference>
<dbReference type="PANTHER" id="PTHR10122">
    <property type="entry name" value="CYTOCHROME C OXIDASE SUBUNIT 5B, MITOCHONDRIAL"/>
    <property type="match status" value="1"/>
</dbReference>
<proteinExistence type="predicted"/>
<gene>
    <name evidence="4" type="primary">COX4</name>
    <name evidence="4" type="ORF">MOBT1_001327</name>
</gene>
<accession>A0AAF0IW36</accession>
<dbReference type="InterPro" id="IPR002124">
    <property type="entry name" value="Cyt_c_oxidase_su5b"/>
</dbReference>
<dbReference type="GO" id="GO:0046872">
    <property type="term" value="F:metal ion binding"/>
    <property type="evidence" value="ECO:0007669"/>
    <property type="project" value="UniProtKB-KW"/>
</dbReference>
<sequence length="134" mass="14760">MSFLPSRLSLTARASLRAASRVAQPMAVRSLSSSVARFEGHHQPIIQGQGAPAGTMPTDEEQSTGLERFELYGKLEGVNVFEMDPLPADRVGTKSDPIKVRSMVGDAEADPRYVFLWLTTVYQMELLGEHGHHH</sequence>
<dbReference type="GO" id="GO:0006123">
    <property type="term" value="P:mitochondrial electron transport, cytochrome c to oxygen"/>
    <property type="evidence" value="ECO:0007669"/>
    <property type="project" value="InterPro"/>
</dbReference>
<dbReference type="Gene3D" id="2.60.11.10">
    <property type="entry name" value="Cytochrome c oxidase, subunit Vb"/>
    <property type="match status" value="1"/>
</dbReference>
<keyword evidence="5" id="KW-1185">Reference proteome</keyword>
<reference evidence="4" key="1">
    <citation type="submission" date="2023-03" db="EMBL/GenBank/DDBJ databases">
        <title>Mating type loci evolution in Malassezia.</title>
        <authorList>
            <person name="Coelho M.A."/>
        </authorList>
    </citation>
    <scope>NUCLEOTIDE SEQUENCE</scope>
    <source>
        <strain evidence="4">CBS 7876</strain>
    </source>
</reference>
<dbReference type="PANTHER" id="PTHR10122:SF0">
    <property type="entry name" value="CYTOCHROME C OXIDASE SUBUNIT 5B, ISOFORM A-RELATED"/>
    <property type="match status" value="1"/>
</dbReference>
<dbReference type="EMBL" id="CP119935">
    <property type="protein sequence ID" value="WFD02646.1"/>
    <property type="molecule type" value="Genomic_DNA"/>
</dbReference>
<dbReference type="Pfam" id="PF01215">
    <property type="entry name" value="COX5B"/>
    <property type="match status" value="1"/>
</dbReference>
<evidence type="ECO:0000313" key="4">
    <source>
        <dbReference type="EMBL" id="WFD02646.1"/>
    </source>
</evidence>
<dbReference type="GO" id="GO:0005740">
    <property type="term" value="C:mitochondrial envelope"/>
    <property type="evidence" value="ECO:0007669"/>
    <property type="project" value="InterPro"/>
</dbReference>
<keyword evidence="1" id="KW-0479">Metal-binding</keyword>
<dbReference type="GO" id="GO:0045277">
    <property type="term" value="C:respiratory chain complex IV"/>
    <property type="evidence" value="ECO:0007669"/>
    <property type="project" value="InterPro"/>
</dbReference>
<dbReference type="SUPFAM" id="SSF57802">
    <property type="entry name" value="Rubredoxin-like"/>
    <property type="match status" value="1"/>
</dbReference>
<organism evidence="4 5">
    <name type="scientific">Malassezia obtusa</name>
    <dbReference type="NCBI Taxonomy" id="76774"/>
    <lineage>
        <taxon>Eukaryota</taxon>
        <taxon>Fungi</taxon>
        <taxon>Dikarya</taxon>
        <taxon>Basidiomycota</taxon>
        <taxon>Ustilaginomycotina</taxon>
        <taxon>Malasseziomycetes</taxon>
        <taxon>Malasseziales</taxon>
        <taxon>Malasseziaceae</taxon>
        <taxon>Malassezia</taxon>
    </lineage>
</organism>
<keyword evidence="2" id="KW-0862">Zinc</keyword>
<evidence type="ECO:0000313" key="5">
    <source>
        <dbReference type="Proteomes" id="UP001214603"/>
    </source>
</evidence>
<dbReference type="AlphaFoldDB" id="A0AAF0IW36"/>
<evidence type="ECO:0000256" key="1">
    <source>
        <dbReference type="ARBA" id="ARBA00022723"/>
    </source>
</evidence>
<dbReference type="Proteomes" id="UP001214603">
    <property type="component" value="Chromosome 2"/>
</dbReference>
<feature type="region of interest" description="Disordered" evidence="3">
    <location>
        <begin position="43"/>
        <end position="63"/>
    </location>
</feature>